<dbReference type="InterPro" id="IPR034202">
    <property type="entry name" value="Subtilisin_Carlsberg-like"/>
</dbReference>
<evidence type="ECO:0000256" key="6">
    <source>
        <dbReference type="ARBA" id="ARBA00023529"/>
    </source>
</evidence>
<dbReference type="GO" id="GO:0004252">
    <property type="term" value="F:serine-type endopeptidase activity"/>
    <property type="evidence" value="ECO:0007669"/>
    <property type="project" value="UniProtKB-UniRule"/>
</dbReference>
<dbReference type="PRINTS" id="PR00723">
    <property type="entry name" value="SUBTILISIN"/>
</dbReference>
<evidence type="ECO:0000256" key="5">
    <source>
        <dbReference type="ARBA" id="ARBA00022825"/>
    </source>
</evidence>
<dbReference type="EC" id="3.4.21.62" evidence="7"/>
<dbReference type="PANTHER" id="PTHR43806:SF11">
    <property type="entry name" value="CEREVISIN-RELATED"/>
    <property type="match status" value="1"/>
</dbReference>
<comment type="caution">
    <text evidence="12">The sequence shown here is derived from an EMBL/GenBank/DDBJ whole genome shotgun (WGS) entry which is preliminary data.</text>
</comment>
<feature type="compositionally biased region" description="Low complexity" evidence="9">
    <location>
        <begin position="486"/>
        <end position="515"/>
    </location>
</feature>
<dbReference type="Proteomes" id="UP001224775">
    <property type="component" value="Unassembled WGS sequence"/>
</dbReference>
<dbReference type="PROSITE" id="PS00138">
    <property type="entry name" value="SUBTILASE_SER"/>
    <property type="match status" value="1"/>
</dbReference>
<sequence length="772" mass="80764">MSWRMINAVAILLILLLQPDALTAKPDNYDASTTVDTSDSTVKLLVKFKTTSDNSVNLRSFSTRSNNGGSVNELLNNKVRSISSISDKGHLASVDVDHQDKDMVMLELMNDDKVLLVEEDFEIYKSPAIEEQEDKQQQYTTTDHLRRSLEEVEQYGNQLIQANDILTAVSSQPNRYINTPVKVCIIDTGYNIDHEDLPKDGVTQTDVGYGSAFVDNDGHGTHCAGVIGAIGGNERGVAGVIPDENLFSFHIIKALNDQGIGSASVMLRAIQGCIESGSKIISMSIGGGLDSAIFRDEYERAYNEGLLLVSASGNKGEAVHDYPASYESVISVSAVDRFGNRAGFSNYNDQVELMAPGVSIKSTYLSGGYRSLSGTSMATPYVAGAIALVWSFFPECSNHQIRNIFARTARRKDQNSGGCDEKNGYGIIQAKAAFDALNQFGCDFGGEDSIPKSLGAFGGCQQIRSLTGKTLTLAPTESPTANATDPSFTLSASTSPSSPSPSSSSTIGPTTIEPSVNTTQQAIPTDPKMYVSSARPSLNPSSSGQPSSWPSASPSTSSGPSSEPSLTPSQSAQPSLRPSAWPSASPTMSSGPSSEPSLTPSQSTQPSSQPSSSGQPSSWPSASPSLTPSESAQPSSGPSSVPSGQPSSMPSDLPSTSSEPSSEPSLTPSESAQPSLQPSAWPSASSSTSSEPSSEPSLTPSQSAQPSSQPSLNPASSGRPSSLPSASSSTSSEPSFAPSLTPSQSAHPSFSSHAMSPIRYPVSLPSSSPSKS</sequence>
<dbReference type="PROSITE" id="PS00137">
    <property type="entry name" value="SUBTILASE_HIS"/>
    <property type="match status" value="1"/>
</dbReference>
<keyword evidence="13" id="KW-1185">Reference proteome</keyword>
<feature type="compositionally biased region" description="Polar residues" evidence="9">
    <location>
        <begin position="474"/>
        <end position="485"/>
    </location>
</feature>
<keyword evidence="5 8" id="KW-0720">Serine protease</keyword>
<dbReference type="InterPro" id="IPR015500">
    <property type="entry name" value="Peptidase_S8_subtilisin-rel"/>
</dbReference>
<gene>
    <name evidence="12" type="ORF">QTG54_012159</name>
</gene>
<name>A0AAD9D7W8_9STRA</name>
<keyword evidence="10" id="KW-0732">Signal</keyword>
<feature type="domain" description="Peptidase S8/S53" evidence="11">
    <location>
        <begin position="181"/>
        <end position="426"/>
    </location>
</feature>
<dbReference type="GO" id="GO:0046872">
    <property type="term" value="F:metal ion binding"/>
    <property type="evidence" value="ECO:0007669"/>
    <property type="project" value="UniProtKB-KW"/>
</dbReference>
<organism evidence="12 13">
    <name type="scientific">Skeletonema marinoi</name>
    <dbReference type="NCBI Taxonomy" id="267567"/>
    <lineage>
        <taxon>Eukaryota</taxon>
        <taxon>Sar</taxon>
        <taxon>Stramenopiles</taxon>
        <taxon>Ochrophyta</taxon>
        <taxon>Bacillariophyta</taxon>
        <taxon>Coscinodiscophyceae</taxon>
        <taxon>Thalassiosirophycidae</taxon>
        <taxon>Thalassiosirales</taxon>
        <taxon>Skeletonemataceae</taxon>
        <taxon>Skeletonema</taxon>
        <taxon>Skeletonema marinoi-dohrnii complex</taxon>
    </lineage>
</organism>
<comment type="similarity">
    <text evidence="1 8">Belongs to the peptidase S8 family.</text>
</comment>
<dbReference type="InterPro" id="IPR023828">
    <property type="entry name" value="Peptidase_S8_Ser-AS"/>
</dbReference>
<feature type="compositionally biased region" description="Low complexity" evidence="9">
    <location>
        <begin position="582"/>
        <end position="739"/>
    </location>
</feature>
<dbReference type="PANTHER" id="PTHR43806">
    <property type="entry name" value="PEPTIDASE S8"/>
    <property type="match status" value="1"/>
</dbReference>
<feature type="active site" description="Charge relay system" evidence="8">
    <location>
        <position position="219"/>
    </location>
</feature>
<evidence type="ECO:0000313" key="12">
    <source>
        <dbReference type="EMBL" id="KAK1737292.1"/>
    </source>
</evidence>
<dbReference type="Pfam" id="PF00082">
    <property type="entry name" value="Peptidase_S8"/>
    <property type="match status" value="1"/>
</dbReference>
<dbReference type="AlphaFoldDB" id="A0AAD9D7W8"/>
<evidence type="ECO:0000256" key="8">
    <source>
        <dbReference type="PROSITE-ProRule" id="PRU01240"/>
    </source>
</evidence>
<evidence type="ECO:0000256" key="7">
    <source>
        <dbReference type="ARBA" id="ARBA00023619"/>
    </source>
</evidence>
<keyword evidence="3" id="KW-0479">Metal-binding</keyword>
<protein>
    <recommendedName>
        <fullName evidence="7">subtilisin</fullName>
        <ecNumber evidence="7">3.4.21.62</ecNumber>
    </recommendedName>
</protein>
<dbReference type="PROSITE" id="PS51892">
    <property type="entry name" value="SUBTILASE"/>
    <property type="match status" value="1"/>
</dbReference>
<dbReference type="InterPro" id="IPR050131">
    <property type="entry name" value="Peptidase_S8_subtilisin-like"/>
</dbReference>
<feature type="active site" description="Charge relay system" evidence="8">
    <location>
        <position position="376"/>
    </location>
</feature>
<feature type="signal peptide" evidence="10">
    <location>
        <begin position="1"/>
        <end position="24"/>
    </location>
</feature>
<dbReference type="EMBL" id="JATAAI010000026">
    <property type="protein sequence ID" value="KAK1737292.1"/>
    <property type="molecule type" value="Genomic_DNA"/>
</dbReference>
<evidence type="ECO:0000256" key="2">
    <source>
        <dbReference type="ARBA" id="ARBA00022670"/>
    </source>
</evidence>
<dbReference type="SUPFAM" id="SSF52743">
    <property type="entry name" value="Subtilisin-like"/>
    <property type="match status" value="1"/>
</dbReference>
<dbReference type="GO" id="GO:0006508">
    <property type="term" value="P:proteolysis"/>
    <property type="evidence" value="ECO:0007669"/>
    <property type="project" value="UniProtKB-KW"/>
</dbReference>
<evidence type="ECO:0000256" key="9">
    <source>
        <dbReference type="SAM" id="MobiDB-lite"/>
    </source>
</evidence>
<evidence type="ECO:0000259" key="11">
    <source>
        <dbReference type="Pfam" id="PF00082"/>
    </source>
</evidence>
<dbReference type="GO" id="GO:0005615">
    <property type="term" value="C:extracellular space"/>
    <property type="evidence" value="ECO:0007669"/>
    <property type="project" value="TreeGrafter"/>
</dbReference>
<comment type="catalytic activity">
    <reaction evidence="6">
        <text>Hydrolysis of proteins with broad specificity for peptide bonds, and a preference for a large uncharged residue in P1. Hydrolyzes peptide amides.</text>
        <dbReference type="EC" id="3.4.21.62"/>
    </reaction>
</comment>
<evidence type="ECO:0000313" key="13">
    <source>
        <dbReference type="Proteomes" id="UP001224775"/>
    </source>
</evidence>
<dbReference type="CDD" id="cd07477">
    <property type="entry name" value="Peptidases_S8_Subtilisin_subset"/>
    <property type="match status" value="1"/>
</dbReference>
<evidence type="ECO:0000256" key="4">
    <source>
        <dbReference type="ARBA" id="ARBA00022801"/>
    </source>
</evidence>
<keyword evidence="2 8" id="KW-0645">Protease</keyword>
<evidence type="ECO:0000256" key="10">
    <source>
        <dbReference type="SAM" id="SignalP"/>
    </source>
</evidence>
<proteinExistence type="inferred from homology"/>
<keyword evidence="4 8" id="KW-0378">Hydrolase</keyword>
<feature type="active site" description="Charge relay system" evidence="8">
    <location>
        <position position="187"/>
    </location>
</feature>
<feature type="chain" id="PRO_5042118981" description="subtilisin" evidence="10">
    <location>
        <begin position="25"/>
        <end position="772"/>
    </location>
</feature>
<feature type="compositionally biased region" description="Low complexity" evidence="9">
    <location>
        <begin position="532"/>
        <end position="569"/>
    </location>
</feature>
<feature type="compositionally biased region" description="Low complexity" evidence="9">
    <location>
        <begin position="761"/>
        <end position="772"/>
    </location>
</feature>
<evidence type="ECO:0000256" key="3">
    <source>
        <dbReference type="ARBA" id="ARBA00022723"/>
    </source>
</evidence>
<feature type="compositionally biased region" description="Polar residues" evidence="9">
    <location>
        <begin position="740"/>
        <end position="754"/>
    </location>
</feature>
<evidence type="ECO:0000256" key="1">
    <source>
        <dbReference type="ARBA" id="ARBA00011073"/>
    </source>
</evidence>
<dbReference type="InterPro" id="IPR036852">
    <property type="entry name" value="Peptidase_S8/S53_dom_sf"/>
</dbReference>
<accession>A0AAD9D7W8</accession>
<reference evidence="12" key="1">
    <citation type="submission" date="2023-06" db="EMBL/GenBank/DDBJ databases">
        <title>Survivors Of The Sea: Transcriptome response of Skeletonema marinoi to long-term dormancy.</title>
        <authorList>
            <person name="Pinder M.I.M."/>
            <person name="Kourtchenko O."/>
            <person name="Robertson E.K."/>
            <person name="Larsson T."/>
            <person name="Maumus F."/>
            <person name="Osuna-Cruz C.M."/>
            <person name="Vancaester E."/>
            <person name="Stenow R."/>
            <person name="Vandepoele K."/>
            <person name="Ploug H."/>
            <person name="Bruchert V."/>
            <person name="Godhe A."/>
            <person name="Topel M."/>
        </authorList>
    </citation>
    <scope>NUCLEOTIDE SEQUENCE</scope>
    <source>
        <strain evidence="12">R05AC</strain>
    </source>
</reference>
<dbReference type="InterPro" id="IPR022398">
    <property type="entry name" value="Peptidase_S8_His-AS"/>
</dbReference>
<feature type="region of interest" description="Disordered" evidence="9">
    <location>
        <begin position="474"/>
        <end position="772"/>
    </location>
</feature>
<dbReference type="Gene3D" id="3.40.50.200">
    <property type="entry name" value="Peptidase S8/S53 domain"/>
    <property type="match status" value="1"/>
</dbReference>
<dbReference type="InterPro" id="IPR000209">
    <property type="entry name" value="Peptidase_S8/S53_dom"/>
</dbReference>